<dbReference type="EMBL" id="AHMM02000006">
    <property type="protein sequence ID" value="EQA38715.1"/>
    <property type="molecule type" value="Genomic_DNA"/>
</dbReference>
<evidence type="ECO:0000313" key="1">
    <source>
        <dbReference type="EMBL" id="EQA38715.1"/>
    </source>
</evidence>
<proteinExistence type="predicted"/>
<accession>V6HPA4</accession>
<name>V6HPA4_9LEPT</name>
<dbReference type="Proteomes" id="UP000018719">
    <property type="component" value="Unassembled WGS sequence"/>
</dbReference>
<evidence type="ECO:0000313" key="2">
    <source>
        <dbReference type="Proteomes" id="UP000018719"/>
    </source>
</evidence>
<protein>
    <submittedName>
        <fullName evidence="1">Uncharacterized protein</fullName>
    </submittedName>
</protein>
<dbReference type="RefSeq" id="WP_020988145.1">
    <property type="nucleotide sequence ID" value="NZ_AHMM02000006.1"/>
</dbReference>
<sequence>MAVTPLEPIPTLKGIKAAEFVEKADSSRRKEIKISDLEKEIYLFLIQKNSLK</sequence>
<gene>
    <name evidence="1" type="ORF">LEP1GSC047_2104</name>
</gene>
<dbReference type="STRING" id="1049790.LEP1GSC047_2104"/>
<dbReference type="AlphaFoldDB" id="V6HPA4"/>
<organism evidence="1 2">
    <name type="scientific">Leptospira inadai serovar Lyme str. 10</name>
    <dbReference type="NCBI Taxonomy" id="1049790"/>
    <lineage>
        <taxon>Bacteria</taxon>
        <taxon>Pseudomonadati</taxon>
        <taxon>Spirochaetota</taxon>
        <taxon>Spirochaetia</taxon>
        <taxon>Leptospirales</taxon>
        <taxon>Leptospiraceae</taxon>
        <taxon>Leptospira</taxon>
    </lineage>
</organism>
<reference evidence="1 2" key="1">
    <citation type="submission" date="2013-05" db="EMBL/GenBank/DDBJ databases">
        <authorList>
            <person name="Harkins D.M."/>
            <person name="Durkin A.S."/>
            <person name="Brinkac L.M."/>
            <person name="Haft D.H."/>
            <person name="Selengut J.D."/>
            <person name="Sanka R."/>
            <person name="DePew J."/>
            <person name="Purushe J."/>
            <person name="Hartskeerl R.A."/>
            <person name="Ahmed A."/>
            <person name="van der Linden H."/>
            <person name="Goris M.G.A."/>
            <person name="Vinetz J.M."/>
            <person name="Sutton G.G."/>
            <person name="Nierman W.C."/>
            <person name="Fouts D.E."/>
        </authorList>
    </citation>
    <scope>NUCLEOTIDE SEQUENCE [LARGE SCALE GENOMIC DNA]</scope>
    <source>
        <strain evidence="1 2">10</strain>
    </source>
</reference>
<comment type="caution">
    <text evidence="1">The sequence shown here is derived from an EMBL/GenBank/DDBJ whole genome shotgun (WGS) entry which is preliminary data.</text>
</comment>